<dbReference type="Gene3D" id="3.40.50.300">
    <property type="entry name" value="P-loop containing nucleotide triphosphate hydrolases"/>
    <property type="match status" value="2"/>
</dbReference>
<dbReference type="RefSeq" id="WP_344033130.1">
    <property type="nucleotide sequence ID" value="NZ_BAAAOB010000004.1"/>
</dbReference>
<evidence type="ECO:0000256" key="3">
    <source>
        <dbReference type="ARBA" id="ARBA00022722"/>
    </source>
</evidence>
<dbReference type="NCBIfam" id="TIGR01587">
    <property type="entry name" value="cas3_core"/>
    <property type="match status" value="1"/>
</dbReference>
<dbReference type="InterPro" id="IPR014001">
    <property type="entry name" value="Helicase_ATP-bd"/>
</dbReference>
<dbReference type="Pfam" id="PF18019">
    <property type="entry name" value="Cas3_HD"/>
    <property type="match status" value="1"/>
</dbReference>
<dbReference type="CDD" id="cd09641">
    <property type="entry name" value="Cas3''_I"/>
    <property type="match status" value="1"/>
</dbReference>
<evidence type="ECO:0000256" key="4">
    <source>
        <dbReference type="ARBA" id="ARBA00022723"/>
    </source>
</evidence>
<dbReference type="NCBIfam" id="TIGR01596">
    <property type="entry name" value="cas3_HD"/>
    <property type="match status" value="1"/>
</dbReference>
<comment type="similarity">
    <text evidence="1">In the N-terminal section; belongs to the CRISPR-associated nuclease Cas3-HD family.</text>
</comment>
<keyword evidence="7" id="KW-0347">Helicase</keyword>
<dbReference type="PANTHER" id="PTHR47963">
    <property type="entry name" value="DEAD-BOX ATP-DEPENDENT RNA HELICASE 47, MITOCHONDRIAL"/>
    <property type="match status" value="1"/>
</dbReference>
<dbReference type="InterPro" id="IPR006474">
    <property type="entry name" value="Helicase_Cas3_CRISPR-ass_core"/>
</dbReference>
<dbReference type="Gene3D" id="1.10.3210.30">
    <property type="match status" value="1"/>
</dbReference>
<keyword evidence="5" id="KW-0547">Nucleotide-binding</keyword>
<evidence type="ECO:0000259" key="10">
    <source>
        <dbReference type="PROSITE" id="PS51643"/>
    </source>
</evidence>
<comment type="caution">
    <text evidence="11">The sequence shown here is derived from an EMBL/GenBank/DDBJ whole genome shotgun (WGS) entry which is preliminary data.</text>
</comment>
<dbReference type="InterPro" id="IPR006483">
    <property type="entry name" value="CRISPR-assoc_Cas3_HD"/>
</dbReference>
<dbReference type="SMART" id="SM00487">
    <property type="entry name" value="DEXDc"/>
    <property type="match status" value="1"/>
</dbReference>
<dbReference type="InterPro" id="IPR050547">
    <property type="entry name" value="DEAD_box_RNA_helicases"/>
</dbReference>
<gene>
    <name evidence="11" type="ORF">GCM10009768_27610</name>
</gene>
<evidence type="ECO:0000313" key="12">
    <source>
        <dbReference type="Proteomes" id="UP001500851"/>
    </source>
</evidence>
<protein>
    <submittedName>
        <fullName evidence="11">CRISPR-associated helicase/endonuclease Cas3</fullName>
    </submittedName>
</protein>
<evidence type="ECO:0000256" key="7">
    <source>
        <dbReference type="ARBA" id="ARBA00022806"/>
    </source>
</evidence>
<keyword evidence="6" id="KW-0378">Hydrolase</keyword>
<proteinExistence type="inferred from homology"/>
<dbReference type="InterPro" id="IPR038257">
    <property type="entry name" value="CRISPR-assoc_Cas3_HD_sf"/>
</dbReference>
<evidence type="ECO:0000313" key="11">
    <source>
        <dbReference type="EMBL" id="GAA1797100.1"/>
    </source>
</evidence>
<dbReference type="InterPro" id="IPR027417">
    <property type="entry name" value="P-loop_NTPase"/>
</dbReference>
<dbReference type="SMART" id="SM00490">
    <property type="entry name" value="HELICc"/>
    <property type="match status" value="1"/>
</dbReference>
<dbReference type="Pfam" id="PF22590">
    <property type="entry name" value="Cas3-like_C_2"/>
    <property type="match status" value="1"/>
</dbReference>
<reference evidence="11 12" key="1">
    <citation type="journal article" date="2019" name="Int. J. Syst. Evol. Microbiol.">
        <title>The Global Catalogue of Microorganisms (GCM) 10K type strain sequencing project: providing services to taxonomists for standard genome sequencing and annotation.</title>
        <authorList>
            <consortium name="The Broad Institute Genomics Platform"/>
            <consortium name="The Broad Institute Genome Sequencing Center for Infectious Disease"/>
            <person name="Wu L."/>
            <person name="Ma J."/>
        </authorList>
    </citation>
    <scope>NUCLEOTIDE SEQUENCE [LARGE SCALE GENOMIC DNA]</scope>
    <source>
        <strain evidence="11 12">JCM 14736</strain>
    </source>
</reference>
<dbReference type="InterPro" id="IPR041372">
    <property type="entry name" value="Cas3_C"/>
</dbReference>
<keyword evidence="9" id="KW-0051">Antiviral defense</keyword>
<evidence type="ECO:0000256" key="9">
    <source>
        <dbReference type="ARBA" id="ARBA00023118"/>
    </source>
</evidence>
<evidence type="ECO:0000256" key="2">
    <source>
        <dbReference type="ARBA" id="ARBA00009046"/>
    </source>
</evidence>
<keyword evidence="12" id="KW-1185">Reference proteome</keyword>
<dbReference type="Pfam" id="PF18395">
    <property type="entry name" value="Cas3_C"/>
    <property type="match status" value="1"/>
</dbReference>
<keyword evidence="3" id="KW-0540">Nuclease</keyword>
<name>A0ABN2LRA4_9MICO</name>
<organism evidence="11 12">
    <name type="scientific">Leucobacter iarius</name>
    <dbReference type="NCBI Taxonomy" id="333963"/>
    <lineage>
        <taxon>Bacteria</taxon>
        <taxon>Bacillati</taxon>
        <taxon>Actinomycetota</taxon>
        <taxon>Actinomycetes</taxon>
        <taxon>Micrococcales</taxon>
        <taxon>Microbacteriaceae</taxon>
        <taxon>Leucobacter</taxon>
    </lineage>
</organism>
<dbReference type="Proteomes" id="UP001500851">
    <property type="component" value="Unassembled WGS sequence"/>
</dbReference>
<dbReference type="InterPro" id="IPR001650">
    <property type="entry name" value="Helicase_C-like"/>
</dbReference>
<keyword evidence="4" id="KW-0479">Metal-binding</keyword>
<dbReference type="InterPro" id="IPR054712">
    <property type="entry name" value="Cas3-like_dom"/>
</dbReference>
<evidence type="ECO:0000256" key="6">
    <source>
        <dbReference type="ARBA" id="ARBA00022801"/>
    </source>
</evidence>
<dbReference type="SUPFAM" id="SSF52540">
    <property type="entry name" value="P-loop containing nucleoside triphosphate hydrolases"/>
    <property type="match status" value="1"/>
</dbReference>
<accession>A0ABN2LRA4</accession>
<comment type="similarity">
    <text evidence="2">In the central section; belongs to the CRISPR-associated helicase Cas3 family.</text>
</comment>
<sequence length="958" mass="104658">MTSSTAARSVWAKSLRGDEEVARGAEGGQGPITHWLSLPQHLEDTGEIAAELWDRGFWASSICNRLAERLGSPEAARGLVRLLAGTHDVGKASPAFLAQEPALADAMAEHGMRIDASVRHDPDRSQVRHELVSFCSLRDWAIACGADQTLALQLGSIVGAHHGRPLDPKLVIRTEHLPRLRGIGAWEELRQELLDRAASRPDVEPHLDRILRAELRQSDLVLLTGMLIIADWIASNIDFFPLARVGEQIAPSADPEARLRAAWAAFAPAPNWAPRLENDQDPDDLFTTRFELPAGASPHPVQREFVELAQTIRDPGLLILEAPMGAGKTEAALAAAEILAARFGRNGLFFALPTQATSDAIFTRLHAWADRAGIGTSVFLAHGRAKLNEEFFELMRAARFGSIDPGERGAQAGSVVAHRWFSGSKKGPFASLVVGTIDQVLFGSLASRHLALRQLALAGKVVVIDEVHAYDTYMGEFLLRAVEWLGAYGVPTVMLSATLPSERRQDLVAAYERGRAADRGVTLSNTDLAALSAPLAGDIGYPVLVASGGPTVEARLPGWTGSERSVAVERIDDELATLSALLGDRLSDGGCVAVIRNTVGRAQETAAHLRAAFPETPVILAHSRFLAEDRVARDRELLDRFGSPSRSTGRPERSIVVATQVIEQSLDLDFDLMVSDLAPIDLLLQRTGRLHRHERPEGSRPRKVEDPRLVLAGVDWAAEPPGTVAGSKRIYGEHLCLRTLAVLEGRDRIALPDDIAPLVQAAYSDREPAVSGEWVAPLARAKGDFERKRAKDRHTAEPFLLRSVPRSRTSLVKWALNSVGDAESGERRGRAAVRLSGESLEIFALFGSEDERLHTPDWWGDGPAEVPLNSVPDRKTARRILRAAVRIPEGQCQRYGIEQLITDLENLPVNAPQWLQQAIELRGELMVVFDRDGRCVLPRAVLRYSERDGLIVEARDDC</sequence>
<evidence type="ECO:0000256" key="1">
    <source>
        <dbReference type="ARBA" id="ARBA00006847"/>
    </source>
</evidence>
<evidence type="ECO:0000256" key="8">
    <source>
        <dbReference type="ARBA" id="ARBA00022840"/>
    </source>
</evidence>
<dbReference type="PROSITE" id="PS51643">
    <property type="entry name" value="HD_CAS3"/>
    <property type="match status" value="1"/>
</dbReference>
<keyword evidence="8" id="KW-0067">ATP-binding</keyword>
<dbReference type="EMBL" id="BAAAOB010000004">
    <property type="protein sequence ID" value="GAA1797100.1"/>
    <property type="molecule type" value="Genomic_DNA"/>
</dbReference>
<dbReference type="PANTHER" id="PTHR47963:SF9">
    <property type="entry name" value="CRISPR-ASSOCIATED ENDONUCLEASE_HELICASE CAS3"/>
    <property type="match status" value="1"/>
</dbReference>
<feature type="domain" description="HD Cas3-type" evidence="10">
    <location>
        <begin position="31"/>
        <end position="233"/>
    </location>
</feature>
<evidence type="ECO:0000256" key="5">
    <source>
        <dbReference type="ARBA" id="ARBA00022741"/>
    </source>
</evidence>